<proteinExistence type="predicted"/>
<evidence type="ECO:0000313" key="4">
    <source>
        <dbReference type="Proteomes" id="UP000005237"/>
    </source>
</evidence>
<evidence type="ECO:0000259" key="2">
    <source>
        <dbReference type="Pfam" id="PF10277"/>
    </source>
</evidence>
<reference evidence="3" key="2">
    <citation type="submission" date="2022-06" db="UniProtKB">
        <authorList>
            <consortium name="EnsemblMetazoa"/>
        </authorList>
    </citation>
    <scope>IDENTIFICATION</scope>
    <source>
        <strain evidence="3">DF5081</strain>
    </source>
</reference>
<dbReference type="EnsemblMetazoa" id="CJA06439b.1">
    <property type="protein sequence ID" value="CJA06439b.1"/>
    <property type="gene ID" value="WBGene00125643"/>
</dbReference>
<feature type="transmembrane region" description="Helical" evidence="1">
    <location>
        <begin position="94"/>
        <end position="110"/>
    </location>
</feature>
<dbReference type="Proteomes" id="UP000005237">
    <property type="component" value="Unassembled WGS sequence"/>
</dbReference>
<sequence length="203" mass="23825">MRIFNAITVRNLLRQEYGWKFTNLHKVMADSIPVFTALETLMMALFSIVTVHEDFPEANRFFKVVFAMGSVVNMLATTIVMFQFSSNTESTWDTFSISLKVLCLFVYAYFMPQYIQFHQSTLTFPICHSYMPHLFAMMEYAIIVAYALFHLSFLIDLRHVSFICFPRSSSGECEPIDPENYRKGGRYEHCRAFEYNQRRIMSL</sequence>
<dbReference type="AlphaFoldDB" id="A0A8R1DNI5"/>
<protein>
    <recommendedName>
        <fullName evidence="2">CWH43-like N-terminal domain-containing protein</fullName>
    </recommendedName>
</protein>
<organism evidence="3 4">
    <name type="scientific">Caenorhabditis japonica</name>
    <dbReference type="NCBI Taxonomy" id="281687"/>
    <lineage>
        <taxon>Eukaryota</taxon>
        <taxon>Metazoa</taxon>
        <taxon>Ecdysozoa</taxon>
        <taxon>Nematoda</taxon>
        <taxon>Chromadorea</taxon>
        <taxon>Rhabditida</taxon>
        <taxon>Rhabditina</taxon>
        <taxon>Rhabditomorpha</taxon>
        <taxon>Rhabditoidea</taxon>
        <taxon>Rhabditidae</taxon>
        <taxon>Peloderinae</taxon>
        <taxon>Caenorhabditis</taxon>
    </lineage>
</organism>
<feature type="transmembrane region" description="Helical" evidence="1">
    <location>
        <begin position="61"/>
        <end position="82"/>
    </location>
</feature>
<keyword evidence="1" id="KW-1133">Transmembrane helix</keyword>
<feature type="transmembrane region" description="Helical" evidence="1">
    <location>
        <begin position="130"/>
        <end position="149"/>
    </location>
</feature>
<dbReference type="GO" id="GO:0005789">
    <property type="term" value="C:endoplasmic reticulum membrane"/>
    <property type="evidence" value="ECO:0007669"/>
    <property type="project" value="TreeGrafter"/>
</dbReference>
<reference evidence="4" key="1">
    <citation type="submission" date="2010-08" db="EMBL/GenBank/DDBJ databases">
        <authorList>
            <consortium name="Caenorhabditis japonica Sequencing Consortium"/>
            <person name="Wilson R.K."/>
        </authorList>
    </citation>
    <scope>NUCLEOTIDE SEQUENCE [LARGE SCALE GENOMIC DNA]</scope>
    <source>
        <strain evidence="4">DF5081</strain>
    </source>
</reference>
<keyword evidence="4" id="KW-1185">Reference proteome</keyword>
<evidence type="ECO:0000313" key="3">
    <source>
        <dbReference type="EnsemblMetazoa" id="CJA06439b.1"/>
    </source>
</evidence>
<keyword evidence="1" id="KW-0812">Transmembrane</keyword>
<feature type="transmembrane region" description="Helical" evidence="1">
    <location>
        <begin position="27"/>
        <end position="49"/>
    </location>
</feature>
<dbReference type="InterPro" id="IPR039545">
    <property type="entry name" value="PGAP2"/>
</dbReference>
<dbReference type="Pfam" id="PF10277">
    <property type="entry name" value="Frag1"/>
    <property type="match status" value="1"/>
</dbReference>
<dbReference type="PANTHER" id="PTHR12892">
    <property type="entry name" value="FGF RECEPTOR ACTIVATING PROTEIN 1"/>
    <property type="match status" value="1"/>
</dbReference>
<evidence type="ECO:0000256" key="1">
    <source>
        <dbReference type="SAM" id="Phobius"/>
    </source>
</evidence>
<dbReference type="GO" id="GO:0000139">
    <property type="term" value="C:Golgi membrane"/>
    <property type="evidence" value="ECO:0007669"/>
    <property type="project" value="InterPro"/>
</dbReference>
<accession>A0A8R1DNI5</accession>
<feature type="domain" description="CWH43-like N-terminal" evidence="2">
    <location>
        <begin position="15"/>
        <end position="159"/>
    </location>
</feature>
<dbReference type="InterPro" id="IPR019402">
    <property type="entry name" value="CWH43_N"/>
</dbReference>
<name>A0A8R1DNI5_CAEJA</name>
<dbReference type="GO" id="GO:0006506">
    <property type="term" value="P:GPI anchor biosynthetic process"/>
    <property type="evidence" value="ECO:0007669"/>
    <property type="project" value="TreeGrafter"/>
</dbReference>
<dbReference type="PANTHER" id="PTHR12892:SF8">
    <property type="entry name" value="PROTEIN CBG16685"/>
    <property type="match status" value="1"/>
</dbReference>
<keyword evidence="1" id="KW-0472">Membrane</keyword>